<protein>
    <submittedName>
        <fullName evidence="1">17306_t:CDS:1</fullName>
    </submittedName>
</protein>
<sequence length="83" mass="9596">MNFPFNKDDLMLSYDPLDPKVQAVYKDLKEVVDNLVQPIHGNNVHLETKLVYYLERIDQIFNPKKRKCGDGDDDKDQSVLGSN</sequence>
<evidence type="ECO:0000313" key="2">
    <source>
        <dbReference type="Proteomes" id="UP000789405"/>
    </source>
</evidence>
<reference evidence="1" key="1">
    <citation type="submission" date="2021-06" db="EMBL/GenBank/DDBJ databases">
        <authorList>
            <person name="Kallberg Y."/>
            <person name="Tangrot J."/>
            <person name="Rosling A."/>
        </authorList>
    </citation>
    <scope>NUCLEOTIDE SEQUENCE</scope>
    <source>
        <strain evidence="1">MA453B</strain>
    </source>
</reference>
<keyword evidence="2" id="KW-1185">Reference proteome</keyword>
<evidence type="ECO:0000313" key="1">
    <source>
        <dbReference type="EMBL" id="CAG8800021.1"/>
    </source>
</evidence>
<organism evidence="1 2">
    <name type="scientific">Dentiscutata erythropus</name>
    <dbReference type="NCBI Taxonomy" id="1348616"/>
    <lineage>
        <taxon>Eukaryota</taxon>
        <taxon>Fungi</taxon>
        <taxon>Fungi incertae sedis</taxon>
        <taxon>Mucoromycota</taxon>
        <taxon>Glomeromycotina</taxon>
        <taxon>Glomeromycetes</taxon>
        <taxon>Diversisporales</taxon>
        <taxon>Gigasporaceae</taxon>
        <taxon>Dentiscutata</taxon>
    </lineage>
</organism>
<accession>A0A9N9JX28</accession>
<dbReference type="Proteomes" id="UP000789405">
    <property type="component" value="Unassembled WGS sequence"/>
</dbReference>
<dbReference type="AlphaFoldDB" id="A0A9N9JX28"/>
<feature type="non-terminal residue" evidence="1">
    <location>
        <position position="83"/>
    </location>
</feature>
<dbReference type="EMBL" id="CAJVPY010034457">
    <property type="protein sequence ID" value="CAG8800021.1"/>
    <property type="molecule type" value="Genomic_DNA"/>
</dbReference>
<name>A0A9N9JX28_9GLOM</name>
<proteinExistence type="predicted"/>
<comment type="caution">
    <text evidence="1">The sequence shown here is derived from an EMBL/GenBank/DDBJ whole genome shotgun (WGS) entry which is preliminary data.</text>
</comment>
<gene>
    <name evidence="1" type="ORF">DERYTH_LOCUS23182</name>
</gene>